<evidence type="ECO:0000313" key="1">
    <source>
        <dbReference type="EMBL" id="TWU17238.1"/>
    </source>
</evidence>
<dbReference type="EMBL" id="SJPT01000014">
    <property type="protein sequence ID" value="TWU17238.1"/>
    <property type="molecule type" value="Genomic_DNA"/>
</dbReference>
<dbReference type="PANTHER" id="PTHR43737">
    <property type="entry name" value="BLL7424 PROTEIN"/>
    <property type="match status" value="1"/>
</dbReference>
<dbReference type="AlphaFoldDB" id="A0A5C6BZE1"/>
<proteinExistence type="predicted"/>
<dbReference type="InterPro" id="IPR017850">
    <property type="entry name" value="Alkaline_phosphatase_core_sf"/>
</dbReference>
<organism evidence="1 2">
    <name type="scientific">Novipirellula galeiformis</name>
    <dbReference type="NCBI Taxonomy" id="2528004"/>
    <lineage>
        <taxon>Bacteria</taxon>
        <taxon>Pseudomonadati</taxon>
        <taxon>Planctomycetota</taxon>
        <taxon>Planctomycetia</taxon>
        <taxon>Pirellulales</taxon>
        <taxon>Pirellulaceae</taxon>
        <taxon>Novipirellula</taxon>
    </lineage>
</organism>
<evidence type="ECO:0008006" key="3">
    <source>
        <dbReference type="Google" id="ProtNLM"/>
    </source>
</evidence>
<protein>
    <recommendedName>
        <fullName evidence="3">DUF1501 domain-containing protein</fullName>
    </recommendedName>
</protein>
<keyword evidence="2" id="KW-1185">Reference proteome</keyword>
<dbReference type="Pfam" id="PF07394">
    <property type="entry name" value="DUF1501"/>
    <property type="match status" value="1"/>
</dbReference>
<evidence type="ECO:0000313" key="2">
    <source>
        <dbReference type="Proteomes" id="UP000316304"/>
    </source>
</evidence>
<gene>
    <name evidence="1" type="ORF">Pla52o_54130</name>
</gene>
<reference evidence="1 2" key="1">
    <citation type="submission" date="2019-02" db="EMBL/GenBank/DDBJ databases">
        <title>Deep-cultivation of Planctomycetes and their phenomic and genomic characterization uncovers novel biology.</title>
        <authorList>
            <person name="Wiegand S."/>
            <person name="Jogler M."/>
            <person name="Boedeker C."/>
            <person name="Pinto D."/>
            <person name="Vollmers J."/>
            <person name="Rivas-Marin E."/>
            <person name="Kohn T."/>
            <person name="Peeters S.H."/>
            <person name="Heuer A."/>
            <person name="Rast P."/>
            <person name="Oberbeckmann S."/>
            <person name="Bunk B."/>
            <person name="Jeske O."/>
            <person name="Meyerdierks A."/>
            <person name="Storesund J.E."/>
            <person name="Kallscheuer N."/>
            <person name="Luecker S."/>
            <person name="Lage O.M."/>
            <person name="Pohl T."/>
            <person name="Merkel B.J."/>
            <person name="Hornburger P."/>
            <person name="Mueller R.-W."/>
            <person name="Bruemmer F."/>
            <person name="Labrenz M."/>
            <person name="Spormann A.M."/>
            <person name="Op Den Camp H."/>
            <person name="Overmann J."/>
            <person name="Amann R."/>
            <person name="Jetten M.S.M."/>
            <person name="Mascher T."/>
            <person name="Medema M.H."/>
            <person name="Devos D.P."/>
            <person name="Kaster A.-K."/>
            <person name="Ovreas L."/>
            <person name="Rohde M."/>
            <person name="Galperin M.Y."/>
            <person name="Jogler C."/>
        </authorList>
    </citation>
    <scope>NUCLEOTIDE SEQUENCE [LARGE SCALE GENOMIC DNA]</scope>
    <source>
        <strain evidence="1 2">Pla52o</strain>
    </source>
</reference>
<comment type="caution">
    <text evidence="1">The sequence shown here is derived from an EMBL/GenBank/DDBJ whole genome shotgun (WGS) entry which is preliminary data.</text>
</comment>
<accession>A0A5C6BZE1</accession>
<dbReference type="Proteomes" id="UP000316304">
    <property type="component" value="Unassembled WGS sequence"/>
</dbReference>
<dbReference type="PANTHER" id="PTHR43737:SF1">
    <property type="entry name" value="DUF1501 DOMAIN-CONTAINING PROTEIN"/>
    <property type="match status" value="1"/>
</dbReference>
<dbReference type="InterPro" id="IPR010869">
    <property type="entry name" value="DUF1501"/>
</dbReference>
<name>A0A5C6BZE1_9BACT</name>
<dbReference type="SUPFAM" id="SSF53649">
    <property type="entry name" value="Alkaline phosphatase-like"/>
    <property type="match status" value="1"/>
</dbReference>
<sequence>MGVGALALQWMLAAEDASAKPPVLKLEPHNDVRPRKPHFEPRAKAMISLFQHGGPSHMDLTDPKPELTKYDGTEYSGDIKFSFVNQASKKLLGSSFKFQPHGQCGTELSELLPHTAGVVDDICLIRSMHTGANGHEVNIRYFHGGIPAVLGRPTFGSWLTYALGSESQDLPAFMVLADPGGHPVDGVTNWTNGFMPSTFQGTVLRPKEPRILNLQPPSHLSGAYQRQNLDFLQTLNRQHLQSYQGESDLEARIASYELAARMQTAATDALDISQETAATHTMYGLDNPETREYGTRCLLARRLVERGVRFVQLFHSNQPWDNHSNLKSGLASVCRKTDQPAAALVADLRQRGMLDSTLVHWGGEIGRLPVTQEQGSPEKAGRDHNGQGFSIWMAGGGVRGGMTFGKTDEFGHHAVENIVTPNDFQATVMHLFGLDHEQVVYPNRNQQEVITAHRPARVVTEVIA</sequence>